<dbReference type="PANTHER" id="PTHR40051">
    <property type="entry name" value="IG HYPOTHETICAL 15966"/>
    <property type="match status" value="1"/>
</dbReference>
<gene>
    <name evidence="1" type="ORF">P5X88_02555</name>
</gene>
<organism evidence="1 2">
    <name type="scientific">Heyndrickxia oleronia</name>
    <dbReference type="NCBI Taxonomy" id="38875"/>
    <lineage>
        <taxon>Bacteria</taxon>
        <taxon>Bacillati</taxon>
        <taxon>Bacillota</taxon>
        <taxon>Bacilli</taxon>
        <taxon>Bacillales</taxon>
        <taxon>Bacillaceae</taxon>
        <taxon>Heyndrickxia</taxon>
    </lineage>
</organism>
<dbReference type="RefSeq" id="WP_280615642.1">
    <property type="nucleotide sequence ID" value="NZ_JAROYP010000001.1"/>
</dbReference>
<comment type="caution">
    <text evidence="1">The sequence shown here is derived from an EMBL/GenBank/DDBJ whole genome shotgun (WGS) entry which is preliminary data.</text>
</comment>
<reference evidence="1" key="1">
    <citation type="submission" date="2023-03" db="EMBL/GenBank/DDBJ databases">
        <title>Bacterial isolates from washroom surfaces on a university campus.</title>
        <authorList>
            <person name="Holman D.B."/>
            <person name="Gzyl K.E."/>
            <person name="Taheri A.E."/>
        </authorList>
    </citation>
    <scope>NUCLEOTIDE SEQUENCE</scope>
    <source>
        <strain evidence="1">RD03</strain>
    </source>
</reference>
<dbReference type="Pfam" id="PF08863">
    <property type="entry name" value="YolD"/>
    <property type="match status" value="1"/>
</dbReference>
<dbReference type="AlphaFoldDB" id="A0AAW6SNT6"/>
<evidence type="ECO:0000313" key="2">
    <source>
        <dbReference type="Proteomes" id="UP001159179"/>
    </source>
</evidence>
<name>A0AAW6SNT6_9BACI</name>
<dbReference type="InterPro" id="IPR014962">
    <property type="entry name" value="YolD"/>
</dbReference>
<protein>
    <submittedName>
        <fullName evidence="1">YolD-like family protein</fullName>
    </submittedName>
</protein>
<evidence type="ECO:0000313" key="1">
    <source>
        <dbReference type="EMBL" id="MDH5159798.1"/>
    </source>
</evidence>
<dbReference type="Proteomes" id="UP001159179">
    <property type="component" value="Unassembled WGS sequence"/>
</dbReference>
<sequence length="112" mass="12850">MDNIRDRGMKKWHGFMMPEHIAAISELDLDGHRQAKPVLDEYQIEEMESRIHFAQESKIPVRMTVHIGGFADILVGTIVKTDPITKEVRLKVGELVEKIRWSDLVGVEIVDD</sequence>
<accession>A0AAW6SNT6</accession>
<proteinExistence type="predicted"/>
<dbReference type="EMBL" id="JAROYP010000001">
    <property type="protein sequence ID" value="MDH5159798.1"/>
    <property type="molecule type" value="Genomic_DNA"/>
</dbReference>
<dbReference type="PANTHER" id="PTHR40051:SF1">
    <property type="entry name" value="YOLD-LIKE FAMILY PROTEIN"/>
    <property type="match status" value="1"/>
</dbReference>